<evidence type="ECO:0000256" key="4">
    <source>
        <dbReference type="ARBA" id="ARBA00023125"/>
    </source>
</evidence>
<evidence type="ECO:0000256" key="6">
    <source>
        <dbReference type="ARBA" id="ARBA00023242"/>
    </source>
</evidence>
<organism evidence="8 9">
    <name type="scientific">Sphagnum jensenii</name>
    <dbReference type="NCBI Taxonomy" id="128206"/>
    <lineage>
        <taxon>Eukaryota</taxon>
        <taxon>Viridiplantae</taxon>
        <taxon>Streptophyta</taxon>
        <taxon>Embryophyta</taxon>
        <taxon>Bryophyta</taxon>
        <taxon>Sphagnophytina</taxon>
        <taxon>Sphagnopsida</taxon>
        <taxon>Sphagnales</taxon>
        <taxon>Sphagnaceae</taxon>
        <taxon>Sphagnum</taxon>
    </lineage>
</organism>
<dbReference type="InterPro" id="IPR003035">
    <property type="entry name" value="RWP-RK_dom"/>
</dbReference>
<dbReference type="PANTHER" id="PTHR46373">
    <property type="entry name" value="PROTEIN RKD4"/>
    <property type="match status" value="1"/>
</dbReference>
<evidence type="ECO:0000259" key="7">
    <source>
        <dbReference type="PROSITE" id="PS51519"/>
    </source>
</evidence>
<reference evidence="8" key="1">
    <citation type="submission" date="2024-02" db="EMBL/GenBank/DDBJ databases">
        <authorList>
            <consortium name="ELIXIR-Norway"/>
            <consortium name="Elixir Norway"/>
        </authorList>
    </citation>
    <scope>NUCLEOTIDE SEQUENCE</scope>
</reference>
<evidence type="ECO:0000313" key="9">
    <source>
        <dbReference type="Proteomes" id="UP001497444"/>
    </source>
</evidence>
<evidence type="ECO:0000256" key="5">
    <source>
        <dbReference type="ARBA" id="ARBA00023163"/>
    </source>
</evidence>
<dbReference type="Pfam" id="PF02042">
    <property type="entry name" value="RWP-RK"/>
    <property type="match status" value="1"/>
</dbReference>
<dbReference type="EMBL" id="CAXAQS010000931">
    <property type="protein sequence ID" value="CAK9253701.1"/>
    <property type="molecule type" value="Genomic_DNA"/>
</dbReference>
<dbReference type="Proteomes" id="UP001497444">
    <property type="component" value="Unassembled WGS sequence"/>
</dbReference>
<comment type="caution">
    <text evidence="8">The sequence shown here is derived from an EMBL/GenBank/DDBJ whole genome shotgun (WGS) entry which is preliminary data.</text>
</comment>
<gene>
    <name evidence="8" type="ORF">CSSPJE1EN1_LOCUS29079</name>
</gene>
<keyword evidence="6" id="KW-0539">Nucleus</keyword>
<keyword evidence="4" id="KW-0238">DNA-binding</keyword>
<protein>
    <recommendedName>
        <fullName evidence="7">RWP-RK domain-containing protein</fullName>
    </recommendedName>
</protein>
<evidence type="ECO:0000313" key="8">
    <source>
        <dbReference type="EMBL" id="CAK9253701.1"/>
    </source>
</evidence>
<sequence>MAGSVAARSVVVTLAGNALQLAAFFRQLIKSIHLYSGNGSVTAIQREFLFSSGVYAQISEPMPSYLNKFAPKNAEQFLKTLKNLNEADMWHCLLEYRDHTPQATSIIPLLSVSKNPALQHIPTLAEDLALVEALLSAQSPTPSMLSRHKADSTLWSPSSLVLGSQITGTFDFESEECSLSGNNSQAQAKLLFCSDAAQGDTSAPACTKLGNPESLGRAAESTRSYCSDDSVGTLAGDDKLNADFCSHLLPLYVSRTTACRIEGMWQETGSSQLTYPDQVNCGTGDHPGINVFSKVTGPPSHRGPTERMTDITLNELSRFFHMPITQASKELKVGLTVLKKRCREFGIPRWPHRKMKSLDSLIQNIQVHA</sequence>
<keyword evidence="2" id="KW-0805">Transcription regulation</keyword>
<keyword evidence="5" id="KW-0804">Transcription</keyword>
<evidence type="ECO:0000256" key="1">
    <source>
        <dbReference type="ARBA" id="ARBA00004049"/>
    </source>
</evidence>
<name>A0ABP0VGY7_9BRYO</name>
<comment type="function">
    <text evidence="1">Putative transcription factor.</text>
</comment>
<keyword evidence="3" id="KW-0175">Coiled coil</keyword>
<dbReference type="InterPro" id="IPR044607">
    <property type="entry name" value="RKD-like"/>
</dbReference>
<evidence type="ECO:0000256" key="2">
    <source>
        <dbReference type="ARBA" id="ARBA00023015"/>
    </source>
</evidence>
<dbReference type="PANTHER" id="PTHR46373:SF2">
    <property type="entry name" value="RWP-RK DOMAIN-CONTAINING PROTEIN"/>
    <property type="match status" value="1"/>
</dbReference>
<keyword evidence="9" id="KW-1185">Reference proteome</keyword>
<evidence type="ECO:0000256" key="3">
    <source>
        <dbReference type="ARBA" id="ARBA00023054"/>
    </source>
</evidence>
<accession>A0ABP0VGY7</accession>
<proteinExistence type="predicted"/>
<dbReference type="PROSITE" id="PS51519">
    <property type="entry name" value="RWP_RK"/>
    <property type="match status" value="1"/>
</dbReference>
<feature type="domain" description="RWP-RK" evidence="7">
    <location>
        <begin position="295"/>
        <end position="369"/>
    </location>
</feature>